<dbReference type="PANTHER" id="PTHR12463">
    <property type="entry name" value="OXYGENASE-RELATED"/>
    <property type="match status" value="1"/>
</dbReference>
<reference evidence="2" key="1">
    <citation type="journal article" date="2015" name="Insect Biochem. Mol. Biol.">
        <title>An insight into the sialome of the horse fly, Tabanus bromius.</title>
        <authorList>
            <person name="Ribeiro J.M."/>
            <person name="Kazimirova M."/>
            <person name="Takac P."/>
            <person name="Andersen J.F."/>
            <person name="Francischetti I.M."/>
        </authorList>
    </citation>
    <scope>NUCLEOTIDE SEQUENCE</scope>
</reference>
<dbReference type="SUPFAM" id="SSF51197">
    <property type="entry name" value="Clavaminate synthase-like"/>
    <property type="match status" value="1"/>
</dbReference>
<accession>A0A0K8TSE9</accession>
<dbReference type="GO" id="GO:0070988">
    <property type="term" value="P:demethylation"/>
    <property type="evidence" value="ECO:0007669"/>
    <property type="project" value="InterPro"/>
</dbReference>
<dbReference type="GO" id="GO:0032451">
    <property type="term" value="F:demethylase activity"/>
    <property type="evidence" value="ECO:0007669"/>
    <property type="project" value="TreeGrafter"/>
</dbReference>
<dbReference type="Gene3D" id="2.60.120.590">
    <property type="entry name" value="Alpha-ketoglutarate-dependent dioxygenase AlkB-like"/>
    <property type="match status" value="1"/>
</dbReference>
<dbReference type="InterPro" id="IPR032857">
    <property type="entry name" value="ALKBH4"/>
</dbReference>
<dbReference type="AlphaFoldDB" id="A0A0K8TSE9"/>
<dbReference type="EMBL" id="GDAI01000314">
    <property type="protein sequence ID" value="JAI17289.1"/>
    <property type="molecule type" value="mRNA"/>
</dbReference>
<dbReference type="PANTHER" id="PTHR12463:SF0">
    <property type="entry name" value="ALPHA-KETOGLUTARATE-DEPENDENT DIOXYGENASE ALKB HOMOLOG 4"/>
    <property type="match status" value="1"/>
</dbReference>
<sequence>MNFVRLCGCKGRRSCLACEASFNLPRKDYFASLKAFNSYAFCYKCKKLYPGWDAHQVIFDHHKHRPADGLDNPGICVFGNFLDMWEAEKVLDSLERTNWSTSQSGRRKQNFGPIVNFKKMKIAVGDFVGFPLYAKFIHERLRAYPKLENFCPIEQCALDYNPEKGASIDPHIDDCWVWGDRVATVNCCGDSVLTLTKYKGDCYKYNLEFAASSGCITGTADTLQNHTTMRDWNDIVIRILMPELSLVVLHGPARYQFEHTILREDILERRICLTFREFSSPFKLGGDQYGIGKLIAAKASQFW</sequence>
<name>A0A0K8TSE9_TABBR</name>
<evidence type="ECO:0000313" key="2">
    <source>
        <dbReference type="EMBL" id="JAI17289.1"/>
    </source>
</evidence>
<proteinExistence type="evidence at transcript level"/>
<organism evidence="2">
    <name type="scientific">Tabanus bromius</name>
    <name type="common">Band-eyed brown horse fly</name>
    <dbReference type="NCBI Taxonomy" id="304241"/>
    <lineage>
        <taxon>Eukaryota</taxon>
        <taxon>Metazoa</taxon>
        <taxon>Ecdysozoa</taxon>
        <taxon>Arthropoda</taxon>
        <taxon>Hexapoda</taxon>
        <taxon>Insecta</taxon>
        <taxon>Pterygota</taxon>
        <taxon>Neoptera</taxon>
        <taxon>Endopterygota</taxon>
        <taxon>Diptera</taxon>
        <taxon>Brachycera</taxon>
        <taxon>Tabanomorpha</taxon>
        <taxon>Tabanoidea</taxon>
        <taxon>Tabanidae</taxon>
        <taxon>Tabanus</taxon>
    </lineage>
</organism>
<evidence type="ECO:0000256" key="1">
    <source>
        <dbReference type="ARBA" id="ARBA00001954"/>
    </source>
</evidence>
<dbReference type="GO" id="GO:0016491">
    <property type="term" value="F:oxidoreductase activity"/>
    <property type="evidence" value="ECO:0007669"/>
    <property type="project" value="TreeGrafter"/>
</dbReference>
<protein>
    <submittedName>
        <fullName evidence="2">Putative alkylated dna repair protein</fullName>
    </submittedName>
</protein>
<dbReference type="InterPro" id="IPR037151">
    <property type="entry name" value="AlkB-like_sf"/>
</dbReference>
<comment type="cofactor">
    <cofactor evidence="1">
        <name>Fe(2+)</name>
        <dbReference type="ChEBI" id="CHEBI:29033"/>
    </cofactor>
</comment>